<reference evidence="2" key="1">
    <citation type="submission" date="2014-09" db="EMBL/GenBank/DDBJ databases">
        <authorList>
            <person name="Magalhaes I.L.F."/>
            <person name="Oliveira U."/>
            <person name="Santos F.R."/>
            <person name="Vidigal T.H.D.A."/>
            <person name="Brescovit A.D."/>
            <person name="Santos A.J."/>
        </authorList>
    </citation>
    <scope>NUCLEOTIDE SEQUENCE</scope>
    <source>
        <tissue evidence="2">Shoot tissue taken approximately 20 cm above the soil surface</tissue>
    </source>
</reference>
<dbReference type="EMBL" id="GBRH01195913">
    <property type="protein sequence ID" value="JAE01983.1"/>
    <property type="molecule type" value="Transcribed_RNA"/>
</dbReference>
<proteinExistence type="predicted"/>
<feature type="region of interest" description="Disordered" evidence="1">
    <location>
        <begin position="1"/>
        <end position="23"/>
    </location>
</feature>
<protein>
    <submittedName>
        <fullName evidence="2">Uncharacterized protein</fullName>
    </submittedName>
</protein>
<feature type="compositionally biased region" description="Low complexity" evidence="1">
    <location>
        <begin position="1"/>
        <end position="16"/>
    </location>
</feature>
<evidence type="ECO:0000313" key="2">
    <source>
        <dbReference type="EMBL" id="JAE01983.1"/>
    </source>
</evidence>
<name>A0A0A9F119_ARUDO</name>
<evidence type="ECO:0000256" key="1">
    <source>
        <dbReference type="SAM" id="MobiDB-lite"/>
    </source>
</evidence>
<organism evidence="2">
    <name type="scientific">Arundo donax</name>
    <name type="common">Giant reed</name>
    <name type="synonym">Donax arundinaceus</name>
    <dbReference type="NCBI Taxonomy" id="35708"/>
    <lineage>
        <taxon>Eukaryota</taxon>
        <taxon>Viridiplantae</taxon>
        <taxon>Streptophyta</taxon>
        <taxon>Embryophyta</taxon>
        <taxon>Tracheophyta</taxon>
        <taxon>Spermatophyta</taxon>
        <taxon>Magnoliopsida</taxon>
        <taxon>Liliopsida</taxon>
        <taxon>Poales</taxon>
        <taxon>Poaceae</taxon>
        <taxon>PACMAD clade</taxon>
        <taxon>Arundinoideae</taxon>
        <taxon>Arundineae</taxon>
        <taxon>Arundo</taxon>
    </lineage>
</organism>
<dbReference type="AlphaFoldDB" id="A0A0A9F119"/>
<sequence>MAPSAASTENSTSTATRTEQARM</sequence>
<accession>A0A0A9F119</accession>
<reference evidence="2" key="2">
    <citation type="journal article" date="2015" name="Data Brief">
        <title>Shoot transcriptome of the giant reed, Arundo donax.</title>
        <authorList>
            <person name="Barrero R.A."/>
            <person name="Guerrero F.D."/>
            <person name="Moolhuijzen P."/>
            <person name="Goolsby J.A."/>
            <person name="Tidwell J."/>
            <person name="Bellgard S.E."/>
            <person name="Bellgard M.I."/>
        </authorList>
    </citation>
    <scope>NUCLEOTIDE SEQUENCE</scope>
    <source>
        <tissue evidence="2">Shoot tissue taken approximately 20 cm above the soil surface</tissue>
    </source>
</reference>